<organism evidence="2 3">
    <name type="scientific">Clostridium omnivorum</name>
    <dbReference type="NCBI Taxonomy" id="1604902"/>
    <lineage>
        <taxon>Bacteria</taxon>
        <taxon>Bacillati</taxon>
        <taxon>Bacillota</taxon>
        <taxon>Clostridia</taxon>
        <taxon>Eubacteriales</taxon>
        <taxon>Clostridiaceae</taxon>
        <taxon>Clostridium</taxon>
    </lineage>
</organism>
<keyword evidence="3" id="KW-1185">Reference proteome</keyword>
<keyword evidence="1" id="KW-0175">Coiled coil</keyword>
<dbReference type="EMBL" id="BRXR01000001">
    <property type="protein sequence ID" value="GLC30349.1"/>
    <property type="molecule type" value="Genomic_DNA"/>
</dbReference>
<proteinExistence type="predicted"/>
<reference evidence="2 3" key="1">
    <citation type="journal article" date="2024" name="Int. J. Syst. Evol. Microbiol.">
        <title>Clostridium omnivorum sp. nov., isolated from anoxic soil under the treatment of reductive soil disinfestation.</title>
        <authorList>
            <person name="Ueki A."/>
            <person name="Tonouchi A."/>
            <person name="Kaku N."/>
            <person name="Honma S."/>
            <person name="Ueki K."/>
        </authorList>
    </citation>
    <scope>NUCLEOTIDE SEQUENCE [LARGE SCALE GENOMIC DNA]</scope>
    <source>
        <strain evidence="2 3">E14</strain>
    </source>
</reference>
<evidence type="ECO:0000313" key="2">
    <source>
        <dbReference type="EMBL" id="GLC30349.1"/>
    </source>
</evidence>
<sequence>MRIEVINKELQTFGKNLKAKGINYDMVVALDNNEKVGINMDDVELIPENKYEKMIVSHIDMLKIKLEKEMSPALYMALLNCIEEKIGGKLENIELLNDSYSISKRGIWEKKLILVVNDSIPLDINIIGQKYAEEFSITFKDITLEQFIDGCKENIAHLENEIAEREKSIERYRKNLQKLLTVGIDGSQTKIRRLAANG</sequence>
<dbReference type="Proteomes" id="UP001208567">
    <property type="component" value="Unassembled WGS sequence"/>
</dbReference>
<gene>
    <name evidence="2" type="ORF">bsdE14_17590</name>
</gene>
<protein>
    <submittedName>
        <fullName evidence="2">Uncharacterized protein</fullName>
    </submittedName>
</protein>
<evidence type="ECO:0000256" key="1">
    <source>
        <dbReference type="SAM" id="Coils"/>
    </source>
</evidence>
<comment type="caution">
    <text evidence="2">The sequence shown here is derived from an EMBL/GenBank/DDBJ whole genome shotgun (WGS) entry which is preliminary data.</text>
</comment>
<name>A0ABQ5N567_9CLOT</name>
<feature type="coiled-coil region" evidence="1">
    <location>
        <begin position="148"/>
        <end position="182"/>
    </location>
</feature>
<dbReference type="RefSeq" id="WP_264849610.1">
    <property type="nucleotide sequence ID" value="NZ_BRXR01000001.1"/>
</dbReference>
<evidence type="ECO:0000313" key="3">
    <source>
        <dbReference type="Proteomes" id="UP001208567"/>
    </source>
</evidence>
<accession>A0ABQ5N567</accession>